<dbReference type="EMBL" id="CP135443">
    <property type="protein sequence ID" value="WRY34116.1"/>
    <property type="molecule type" value="Genomic_DNA"/>
</dbReference>
<dbReference type="InterPro" id="IPR035906">
    <property type="entry name" value="MetI-like_sf"/>
</dbReference>
<dbReference type="RefSeq" id="WP_406721104.1">
    <property type="nucleotide sequence ID" value="NZ_CP135443.1"/>
</dbReference>
<organism evidence="10 11">
    <name type="scientific">Thioclava litoralis</name>
    <dbReference type="NCBI Taxonomy" id="3076557"/>
    <lineage>
        <taxon>Bacteria</taxon>
        <taxon>Pseudomonadati</taxon>
        <taxon>Pseudomonadota</taxon>
        <taxon>Alphaproteobacteria</taxon>
        <taxon>Rhodobacterales</taxon>
        <taxon>Paracoccaceae</taxon>
        <taxon>Thioclava</taxon>
    </lineage>
</organism>
<keyword evidence="7 8" id="KW-0472">Membrane</keyword>
<dbReference type="PROSITE" id="PS50928">
    <property type="entry name" value="ABC_TM1"/>
    <property type="match status" value="1"/>
</dbReference>
<protein>
    <submittedName>
        <fullName evidence="10">ABC transporter permease</fullName>
    </submittedName>
</protein>
<keyword evidence="11" id="KW-1185">Reference proteome</keyword>
<evidence type="ECO:0000259" key="9">
    <source>
        <dbReference type="PROSITE" id="PS50928"/>
    </source>
</evidence>
<evidence type="ECO:0000256" key="1">
    <source>
        <dbReference type="ARBA" id="ARBA00004651"/>
    </source>
</evidence>
<dbReference type="Proteomes" id="UP001623290">
    <property type="component" value="Chromosome"/>
</dbReference>
<feature type="transmembrane region" description="Helical" evidence="8">
    <location>
        <begin position="7"/>
        <end position="30"/>
    </location>
</feature>
<feature type="transmembrane region" description="Helical" evidence="8">
    <location>
        <begin position="92"/>
        <end position="115"/>
    </location>
</feature>
<evidence type="ECO:0000313" key="11">
    <source>
        <dbReference type="Proteomes" id="UP001623290"/>
    </source>
</evidence>
<dbReference type="SUPFAM" id="SSF161098">
    <property type="entry name" value="MetI-like"/>
    <property type="match status" value="1"/>
</dbReference>
<proteinExistence type="inferred from homology"/>
<gene>
    <name evidence="10" type="ORF">RPE78_02140</name>
</gene>
<reference evidence="10 11" key="1">
    <citation type="submission" date="2023-09" db="EMBL/GenBank/DDBJ databases">
        <title>Thioclava shenzhenensis sp. nov., a multidrug resistant bacteria-antagonizing species isolated from coastal seawater.</title>
        <authorList>
            <person name="Long M."/>
        </authorList>
    </citation>
    <scope>NUCLEOTIDE SEQUENCE [LARGE SCALE GENOMIC DNA]</scope>
    <source>
        <strain evidence="10 11">FTW29</strain>
    </source>
</reference>
<name>A0ABZ1DZ86_9RHOB</name>
<dbReference type="Gene3D" id="1.10.3720.10">
    <property type="entry name" value="MetI-like"/>
    <property type="match status" value="1"/>
</dbReference>
<feature type="domain" description="ABC transmembrane type-1" evidence="9">
    <location>
        <begin position="57"/>
        <end position="263"/>
    </location>
</feature>
<dbReference type="Pfam" id="PF00528">
    <property type="entry name" value="BPD_transp_1"/>
    <property type="match status" value="1"/>
</dbReference>
<evidence type="ECO:0000256" key="8">
    <source>
        <dbReference type="RuleBase" id="RU363032"/>
    </source>
</evidence>
<feature type="transmembrane region" description="Helical" evidence="8">
    <location>
        <begin position="245"/>
        <end position="266"/>
    </location>
</feature>
<feature type="transmembrane region" description="Helical" evidence="8">
    <location>
        <begin position="186"/>
        <end position="208"/>
    </location>
</feature>
<dbReference type="PANTHER" id="PTHR42929">
    <property type="entry name" value="INNER MEMBRANE ABC TRANSPORTER PERMEASE PROTEIN YDCU-RELATED-RELATED"/>
    <property type="match status" value="1"/>
</dbReference>
<evidence type="ECO:0000256" key="6">
    <source>
        <dbReference type="ARBA" id="ARBA00022989"/>
    </source>
</evidence>
<feature type="transmembrane region" description="Helical" evidence="8">
    <location>
        <begin position="61"/>
        <end position="80"/>
    </location>
</feature>
<keyword evidence="4" id="KW-1003">Cell membrane</keyword>
<evidence type="ECO:0000256" key="5">
    <source>
        <dbReference type="ARBA" id="ARBA00022692"/>
    </source>
</evidence>
<dbReference type="PANTHER" id="PTHR42929:SF5">
    <property type="entry name" value="ABC TRANSPORTER PERMEASE PROTEIN"/>
    <property type="match status" value="1"/>
</dbReference>
<dbReference type="InterPro" id="IPR000515">
    <property type="entry name" value="MetI-like"/>
</dbReference>
<sequence length="276" mass="30180">MIRKDMIAAWPLILAMILFFAGPLLLLFGISLRGEDGSWGVGNFVTFLSDGFSRKVLFDTLWLGVRVTALVSLACLPLIMMYWHAGRRLRQVILIGALLPMLTSNVVRTFAWVVLLGRNGPIAQFLAGLGLTERPISLLYSELGLITALVQIEMPFLLLPVFAVINRADRATLDAAETMGAGPWRAWFTTILPQIVPAVLAGWVLVFAGAATSYVTQSVIGGARLIFLPQYVFRQVGVLYQWPMAATISILLLASTGLVMLGLALLSRNERLQSHG</sequence>
<evidence type="ECO:0000313" key="10">
    <source>
        <dbReference type="EMBL" id="WRY34116.1"/>
    </source>
</evidence>
<dbReference type="CDD" id="cd06261">
    <property type="entry name" value="TM_PBP2"/>
    <property type="match status" value="1"/>
</dbReference>
<comment type="similarity">
    <text evidence="2">Belongs to the binding-protein-dependent transport system permease family. CysTW subfamily.</text>
</comment>
<comment type="subcellular location">
    <subcellularLocation>
        <location evidence="1 8">Cell membrane</location>
        <topology evidence="1 8">Multi-pass membrane protein</topology>
    </subcellularLocation>
</comment>
<accession>A0ABZ1DZ86</accession>
<keyword evidence="3 8" id="KW-0813">Transport</keyword>
<keyword evidence="6 8" id="KW-1133">Transmembrane helix</keyword>
<evidence type="ECO:0000256" key="4">
    <source>
        <dbReference type="ARBA" id="ARBA00022475"/>
    </source>
</evidence>
<evidence type="ECO:0000256" key="2">
    <source>
        <dbReference type="ARBA" id="ARBA00007069"/>
    </source>
</evidence>
<feature type="transmembrane region" description="Helical" evidence="8">
    <location>
        <begin position="143"/>
        <end position="165"/>
    </location>
</feature>
<evidence type="ECO:0000256" key="7">
    <source>
        <dbReference type="ARBA" id="ARBA00023136"/>
    </source>
</evidence>
<evidence type="ECO:0000256" key="3">
    <source>
        <dbReference type="ARBA" id="ARBA00022448"/>
    </source>
</evidence>
<keyword evidence="5 8" id="KW-0812">Transmembrane</keyword>